<organism evidence="2 3">
    <name type="scientific">Janthinobacterium lividum</name>
    <dbReference type="NCBI Taxonomy" id="29581"/>
    <lineage>
        <taxon>Bacteria</taxon>
        <taxon>Pseudomonadati</taxon>
        <taxon>Pseudomonadota</taxon>
        <taxon>Betaproteobacteria</taxon>
        <taxon>Burkholderiales</taxon>
        <taxon>Oxalobacteraceae</taxon>
        <taxon>Janthinobacterium</taxon>
    </lineage>
</organism>
<evidence type="ECO:0000259" key="1">
    <source>
        <dbReference type="Pfam" id="PF13579"/>
    </source>
</evidence>
<dbReference type="InterPro" id="IPR050194">
    <property type="entry name" value="Glycosyltransferase_grp1"/>
</dbReference>
<keyword evidence="3" id="KW-1185">Reference proteome</keyword>
<name>A0ABU0XM20_9BURK</name>
<dbReference type="Gene3D" id="3.40.50.2000">
    <property type="entry name" value="Glycogen Phosphorylase B"/>
    <property type="match status" value="2"/>
</dbReference>
<evidence type="ECO:0000313" key="2">
    <source>
        <dbReference type="EMBL" id="MDQ4624575.1"/>
    </source>
</evidence>
<dbReference type="SUPFAM" id="SSF53756">
    <property type="entry name" value="UDP-Glycosyltransferase/glycogen phosphorylase"/>
    <property type="match status" value="1"/>
</dbReference>
<reference evidence="2 3" key="1">
    <citation type="submission" date="2023-08" db="EMBL/GenBank/DDBJ databases">
        <title>Draft genome sequence of Janthinobacterium lividum.</title>
        <authorList>
            <person name="Chun B.H."/>
            <person name="Lee Y."/>
        </authorList>
    </citation>
    <scope>NUCLEOTIDE SEQUENCE [LARGE SCALE GENOMIC DNA]</scope>
    <source>
        <strain evidence="2 3">AMJK</strain>
    </source>
</reference>
<dbReference type="RefSeq" id="WP_307778067.1">
    <property type="nucleotide sequence ID" value="NZ_JAVFKP010000001.1"/>
</dbReference>
<dbReference type="EMBL" id="JAVFKP010000001">
    <property type="protein sequence ID" value="MDQ4624575.1"/>
    <property type="molecule type" value="Genomic_DNA"/>
</dbReference>
<gene>
    <name evidence="2" type="ORF">RB624_01615</name>
</gene>
<comment type="caution">
    <text evidence="2">The sequence shown here is derived from an EMBL/GenBank/DDBJ whole genome shotgun (WGS) entry which is preliminary data.</text>
</comment>
<dbReference type="Proteomes" id="UP001237592">
    <property type="component" value="Unassembled WGS sequence"/>
</dbReference>
<dbReference type="InterPro" id="IPR024004">
    <property type="entry name" value="PEP-CTERM/XrtA_GlycosylTrfase"/>
</dbReference>
<feature type="domain" description="Glycosyltransferase subfamily 4-like N-terminal" evidence="1">
    <location>
        <begin position="16"/>
        <end position="190"/>
    </location>
</feature>
<dbReference type="CDD" id="cd03794">
    <property type="entry name" value="GT4_WbuB-like"/>
    <property type="match status" value="1"/>
</dbReference>
<accession>A0ABU0XM20</accession>
<proteinExistence type="predicted"/>
<dbReference type="PANTHER" id="PTHR45947">
    <property type="entry name" value="SULFOQUINOVOSYL TRANSFERASE SQD2"/>
    <property type="match status" value="1"/>
</dbReference>
<sequence length="412" mass="44606">MRILHILDHSLPLHSGYTFRTLAILRQQRALGWHTMQLTSAKQGPSDGAQQLVDGWHFYRTAPDARWWARLPVLRQAVVIIGLAVRLRRLAQRIKPDILHAHSPALNAIAALNAGRALGIPVVYEVRAFWEDAAADHGSSRPGGLRYRLTRALETYALRRADAVTTICDGLRRELCARGVPAHKITVIPNAVDAGAFSVTASGDLWLAHKLGLHGHLVLGFIGSFYAYEGLALLLRAMPRLLAAQPALRLLLAGGGPQEAALQALTAQLGIAHAVVFAGRVPHAQVAAYYQLVDICVYPRLPMRLTELVTPLKPLEAMAQGRLVVASDVGGHRELVEHGKTGMLFRAGDAEALAQAILALLLAPASWPALRRQARAFVETERSWGASVGRYAPVYARVAAARMAVNAAGVMP</sequence>
<dbReference type="NCBIfam" id="TIGR04063">
    <property type="entry name" value="stp3"/>
    <property type="match status" value="1"/>
</dbReference>
<protein>
    <submittedName>
        <fullName evidence="2">Glycosyltransferase, exosortase A system-associated</fullName>
    </submittedName>
</protein>
<dbReference type="Pfam" id="PF13579">
    <property type="entry name" value="Glyco_trans_4_4"/>
    <property type="match status" value="1"/>
</dbReference>
<dbReference type="InterPro" id="IPR028098">
    <property type="entry name" value="Glyco_trans_4-like_N"/>
</dbReference>
<dbReference type="PANTHER" id="PTHR45947:SF3">
    <property type="entry name" value="SULFOQUINOVOSYL TRANSFERASE SQD2"/>
    <property type="match status" value="1"/>
</dbReference>
<evidence type="ECO:0000313" key="3">
    <source>
        <dbReference type="Proteomes" id="UP001237592"/>
    </source>
</evidence>
<dbReference type="Pfam" id="PF13692">
    <property type="entry name" value="Glyco_trans_1_4"/>
    <property type="match status" value="1"/>
</dbReference>